<dbReference type="InterPro" id="IPR036390">
    <property type="entry name" value="WH_DNA-bd_sf"/>
</dbReference>
<feature type="region of interest" description="Disordered" evidence="1">
    <location>
        <begin position="183"/>
        <end position="220"/>
    </location>
</feature>
<sequence>MSTVEGNVPVMSLRHAVLGLLSEAPASGYDLMKLFNATLSMVWPATQSQVYGELGKLTTAGMVEVTAHGPRGRKEYAITDEGLTELRHWLTKVEPSGPQRDDGLLRVFFLGIVTPLEAQTFLLHQAELAARTRAMCEQVDENAQWDDEMISVYGRIALEYGLRMSAAQEEWARWAAEQVTTAKARRASELAHAQHEGPGQGHETQGKDAEGPQGDETGGT</sequence>
<proteinExistence type="predicted"/>
<name>A0ABM8A498_STRNI</name>
<dbReference type="InterPro" id="IPR005149">
    <property type="entry name" value="Tscrpt_reg_PadR_N"/>
</dbReference>
<evidence type="ECO:0000313" key="5">
    <source>
        <dbReference type="Proteomes" id="UP001059597"/>
    </source>
</evidence>
<dbReference type="InterPro" id="IPR036388">
    <property type="entry name" value="WH-like_DNA-bd_sf"/>
</dbReference>
<organism evidence="4 5">
    <name type="scientific">Streptomyces nigrescens</name>
    <dbReference type="NCBI Taxonomy" id="1920"/>
    <lineage>
        <taxon>Bacteria</taxon>
        <taxon>Bacillati</taxon>
        <taxon>Actinomycetota</taxon>
        <taxon>Actinomycetes</taxon>
        <taxon>Kitasatosporales</taxon>
        <taxon>Streptomycetaceae</taxon>
        <taxon>Streptomyces</taxon>
    </lineage>
</organism>
<reference evidence="4" key="1">
    <citation type="submission" date="2022-06" db="EMBL/GenBank/DDBJ databases">
        <title>Complete genome sequence of Streptomyces nigrescens HEK616.</title>
        <authorList>
            <person name="Asamizu S."/>
            <person name="Onaka H."/>
        </authorList>
    </citation>
    <scope>NUCLEOTIDE SEQUENCE</scope>
    <source>
        <strain evidence="4">HEK616</strain>
    </source>
</reference>
<dbReference type="PANTHER" id="PTHR43252">
    <property type="entry name" value="TRANSCRIPTIONAL REGULATOR YQJI"/>
    <property type="match status" value="1"/>
</dbReference>
<gene>
    <name evidence="4" type="ORF">HEK616_68920</name>
</gene>
<dbReference type="PANTHER" id="PTHR43252:SF6">
    <property type="entry name" value="NEGATIVE TRANSCRIPTION REGULATOR PADR"/>
    <property type="match status" value="1"/>
</dbReference>
<keyword evidence="5" id="KW-1185">Reference proteome</keyword>
<dbReference type="Pfam" id="PF10400">
    <property type="entry name" value="Vir_act_alpha_C"/>
    <property type="match status" value="1"/>
</dbReference>
<feature type="compositionally biased region" description="Basic and acidic residues" evidence="1">
    <location>
        <begin position="186"/>
        <end position="195"/>
    </location>
</feature>
<dbReference type="Gene3D" id="1.10.10.10">
    <property type="entry name" value="Winged helix-like DNA-binding domain superfamily/Winged helix DNA-binding domain"/>
    <property type="match status" value="1"/>
</dbReference>
<dbReference type="SUPFAM" id="SSF46785">
    <property type="entry name" value="Winged helix' DNA-binding domain"/>
    <property type="match status" value="1"/>
</dbReference>
<accession>A0ABM8A498</accession>
<dbReference type="Pfam" id="PF03551">
    <property type="entry name" value="PadR"/>
    <property type="match status" value="1"/>
</dbReference>
<protein>
    <submittedName>
        <fullName evidence="4">PadR family transcriptional regulator</fullName>
    </submittedName>
</protein>
<feature type="domain" description="Transcription regulator PadR N-terminal" evidence="2">
    <location>
        <begin position="17"/>
        <end position="87"/>
    </location>
</feature>
<evidence type="ECO:0000256" key="1">
    <source>
        <dbReference type="SAM" id="MobiDB-lite"/>
    </source>
</evidence>
<dbReference type="Proteomes" id="UP001059597">
    <property type="component" value="Chromosome"/>
</dbReference>
<evidence type="ECO:0000259" key="3">
    <source>
        <dbReference type="Pfam" id="PF10400"/>
    </source>
</evidence>
<dbReference type="InterPro" id="IPR018309">
    <property type="entry name" value="Tscrpt_reg_PadR_C"/>
</dbReference>
<feature type="domain" description="Transcription regulator PadR C-terminal" evidence="3">
    <location>
        <begin position="100"/>
        <end position="178"/>
    </location>
</feature>
<dbReference type="EMBL" id="AP026073">
    <property type="protein sequence ID" value="BDM73405.1"/>
    <property type="molecule type" value="Genomic_DNA"/>
</dbReference>
<evidence type="ECO:0000313" key="4">
    <source>
        <dbReference type="EMBL" id="BDM73405.1"/>
    </source>
</evidence>
<evidence type="ECO:0000259" key="2">
    <source>
        <dbReference type="Pfam" id="PF03551"/>
    </source>
</evidence>